<dbReference type="GO" id="GO:0030313">
    <property type="term" value="C:cell envelope"/>
    <property type="evidence" value="ECO:0007669"/>
    <property type="project" value="UniProtKB-SubCell"/>
</dbReference>
<reference evidence="6" key="1">
    <citation type="submission" date="2016-11" db="EMBL/GenBank/DDBJ databases">
        <authorList>
            <person name="Varghese N."/>
            <person name="Submissions S."/>
        </authorList>
    </citation>
    <scope>NUCLEOTIDE SEQUENCE [LARGE SCALE GENOMIC DNA]</scope>
    <source>
        <strain evidence="6">DSM 15449</strain>
    </source>
</reference>
<keyword evidence="2" id="KW-0175">Coiled coil</keyword>
<dbReference type="InterPro" id="IPR058627">
    <property type="entry name" value="MdtA-like_C"/>
</dbReference>
<dbReference type="RefSeq" id="WP_073032954.1">
    <property type="nucleotide sequence ID" value="NZ_FQXJ01000030.1"/>
</dbReference>
<keyword evidence="3" id="KW-0812">Transmembrane</keyword>
<evidence type="ECO:0000256" key="2">
    <source>
        <dbReference type="ARBA" id="ARBA00023054"/>
    </source>
</evidence>
<comment type="subcellular location">
    <subcellularLocation>
        <location evidence="1">Cell envelope</location>
    </subcellularLocation>
</comment>
<proteinExistence type="predicted"/>
<dbReference type="EMBL" id="FQXJ01000030">
    <property type="protein sequence ID" value="SHI94319.1"/>
    <property type="molecule type" value="Genomic_DNA"/>
</dbReference>
<feature type="transmembrane region" description="Helical" evidence="3">
    <location>
        <begin position="12"/>
        <end position="30"/>
    </location>
</feature>
<accession>A0A1M6F9N3</accession>
<dbReference type="Gene3D" id="2.40.50.100">
    <property type="match status" value="1"/>
</dbReference>
<gene>
    <name evidence="5" type="ORF">SAMN02746098_04894</name>
</gene>
<evidence type="ECO:0000256" key="3">
    <source>
        <dbReference type="SAM" id="Phobius"/>
    </source>
</evidence>
<keyword evidence="3" id="KW-0472">Membrane</keyword>
<dbReference type="Proteomes" id="UP000183954">
    <property type="component" value="Unassembled WGS sequence"/>
</dbReference>
<keyword evidence="3" id="KW-1133">Transmembrane helix</keyword>
<dbReference type="OrthoDB" id="2023301at2"/>
<dbReference type="InterPro" id="IPR011053">
    <property type="entry name" value="Single_hybrid_motif"/>
</dbReference>
<dbReference type="PANTHER" id="PTHR32347:SF14">
    <property type="entry name" value="EFFLUX SYSTEM COMPONENT YKNX-RELATED"/>
    <property type="match status" value="1"/>
</dbReference>
<name>A0A1M6F9N3_9FIRM</name>
<dbReference type="Gene3D" id="2.40.420.20">
    <property type="match status" value="1"/>
</dbReference>
<dbReference type="Pfam" id="PF25967">
    <property type="entry name" value="RND-MFP_C"/>
    <property type="match status" value="1"/>
</dbReference>
<evidence type="ECO:0000313" key="6">
    <source>
        <dbReference type="Proteomes" id="UP000183954"/>
    </source>
</evidence>
<organism evidence="5 6">
    <name type="scientific">Desulfosporosinus lacus DSM 15449</name>
    <dbReference type="NCBI Taxonomy" id="1121420"/>
    <lineage>
        <taxon>Bacteria</taxon>
        <taxon>Bacillati</taxon>
        <taxon>Bacillota</taxon>
        <taxon>Clostridia</taxon>
        <taxon>Eubacteriales</taxon>
        <taxon>Desulfitobacteriaceae</taxon>
        <taxon>Desulfosporosinus</taxon>
    </lineage>
</organism>
<sequence length="293" mass="31298">MTKKRKSNLKWIVTGVIVAAVAGVALTFLMKPTPSPYESVVAKTGDITTYYSFSGNVETKDRQTVTSEKVMQASEILVNEGDVVKEGTVLIKTTAGEELKSKISGEIVNINVEEDAQVMAGTKLLDVVDYDNLEIKVKVDEYDIAALEKGKEASVTIGAINQEIKGNISSISKEGQIMNGVTFFTATIDLEKNESIRNGMSAEVKIISNQVSGVVTLPMTAIQFNEYNEPYILKQGENDTVVKEELTTGINDGITVEVKSGIVSGETILYTKIAATGGLEFPGGGVNGTGGNV</sequence>
<dbReference type="STRING" id="1121420.SAMN02746098_04894"/>
<dbReference type="SUPFAM" id="SSF51230">
    <property type="entry name" value="Single hybrid motif"/>
    <property type="match status" value="1"/>
</dbReference>
<evidence type="ECO:0000259" key="4">
    <source>
        <dbReference type="Pfam" id="PF25967"/>
    </source>
</evidence>
<feature type="domain" description="Multidrug resistance protein MdtA-like C-terminal permuted SH3" evidence="4">
    <location>
        <begin position="214"/>
        <end position="268"/>
    </location>
</feature>
<dbReference type="InterPro" id="IPR050465">
    <property type="entry name" value="UPF0194_transport"/>
</dbReference>
<protein>
    <submittedName>
        <fullName evidence="5">HlyD family secretion protein</fullName>
    </submittedName>
</protein>
<dbReference type="AlphaFoldDB" id="A0A1M6F9N3"/>
<dbReference type="PANTHER" id="PTHR32347">
    <property type="entry name" value="EFFLUX SYSTEM COMPONENT YKNX-RELATED"/>
    <property type="match status" value="1"/>
</dbReference>
<keyword evidence="6" id="KW-1185">Reference proteome</keyword>
<evidence type="ECO:0000313" key="5">
    <source>
        <dbReference type="EMBL" id="SHI94319.1"/>
    </source>
</evidence>
<evidence type="ECO:0000256" key="1">
    <source>
        <dbReference type="ARBA" id="ARBA00004196"/>
    </source>
</evidence>